<evidence type="ECO:0000313" key="3">
    <source>
        <dbReference type="Proteomes" id="UP000245999"/>
    </source>
</evidence>
<feature type="compositionally biased region" description="Pro residues" evidence="1">
    <location>
        <begin position="48"/>
        <end position="58"/>
    </location>
</feature>
<sequence>MIISTPRSSFFQVPASFHPLPFFVVKYALALILSIGTTLAFGQQPVPGQNPSPAPPAGTLPTVDGTNGRSLPSPLASLPFPSSEWDGAPVVGISAEAANYPLQKALGLTKSRFKIYGWASIGGNLSTSHDSNAPTSYNLVPNQVVLDQLILRIERQPNTIQTDHMDWGFLVDNIFGTDYRYTIAKGIFSDRLLAGNHLYGYDPTQFYGLLYLPKIGQGTLLKVGRFISPADIEAQWAPDNYLYSHSLMFTVDPYTFMGAQATVRLSPYWQIELGVHGGNDVAVWNESAHLNGLAMFRYVSRTNNNSIYAGINSIGSGQYSHEHDNLQMAVATWGHRFNAKVHTQSEVYYIWQYDALVGGTVIDGPGRRFYQGTGAGALHPGTSNAVGAVNYTQVQLGKLTYLSVRNDLLVDPQGNRTSYATAYSSHTVGVVHHFSELVRIRPEVRYERAYAAGATPYDNGQKRDQFTAAMDVVVRF</sequence>
<dbReference type="EMBL" id="CP029145">
    <property type="protein sequence ID" value="AWM33647.1"/>
    <property type="molecule type" value="Genomic_DNA"/>
</dbReference>
<name>A0A2Z3GPP3_9BACT</name>
<evidence type="ECO:0000313" key="2">
    <source>
        <dbReference type="EMBL" id="AWM33647.1"/>
    </source>
</evidence>
<organism evidence="2 3">
    <name type="scientific">Hymenobacter nivis</name>
    <dbReference type="NCBI Taxonomy" id="1850093"/>
    <lineage>
        <taxon>Bacteria</taxon>
        <taxon>Pseudomonadati</taxon>
        <taxon>Bacteroidota</taxon>
        <taxon>Cytophagia</taxon>
        <taxon>Cytophagales</taxon>
        <taxon>Hymenobacteraceae</taxon>
        <taxon>Hymenobacter</taxon>
    </lineage>
</organism>
<keyword evidence="3" id="KW-1185">Reference proteome</keyword>
<dbReference type="AlphaFoldDB" id="A0A2Z3GPP3"/>
<dbReference type="OrthoDB" id="7486782at2"/>
<evidence type="ECO:0000256" key="1">
    <source>
        <dbReference type="SAM" id="MobiDB-lite"/>
    </source>
</evidence>
<gene>
    <name evidence="2" type="ORF">DDQ68_13150</name>
</gene>
<feature type="region of interest" description="Disordered" evidence="1">
    <location>
        <begin position="44"/>
        <end position="68"/>
    </location>
</feature>
<accession>A0A2Z3GPP3</accession>
<dbReference type="Pfam" id="PF07642">
    <property type="entry name" value="BBP2"/>
    <property type="match status" value="1"/>
</dbReference>
<proteinExistence type="predicted"/>
<evidence type="ECO:0008006" key="4">
    <source>
        <dbReference type="Google" id="ProtNLM"/>
    </source>
</evidence>
<dbReference type="InterPro" id="IPR011486">
    <property type="entry name" value="BBP2"/>
</dbReference>
<reference evidence="3" key="1">
    <citation type="submission" date="2018-04" db="EMBL/GenBank/DDBJ databases">
        <title>Complete genome of Antarctic heterotrophic bacterium Hymenobacter nivis.</title>
        <authorList>
            <person name="Terashima M."/>
        </authorList>
    </citation>
    <scope>NUCLEOTIDE SEQUENCE [LARGE SCALE GENOMIC DNA]</scope>
    <source>
        <strain evidence="3">NBRC 111535</strain>
    </source>
</reference>
<dbReference type="KEGG" id="hnv:DDQ68_13150"/>
<protein>
    <recommendedName>
        <fullName evidence="4">Porin</fullName>
    </recommendedName>
</protein>
<dbReference type="Proteomes" id="UP000245999">
    <property type="component" value="Chromosome"/>
</dbReference>